<accession>A0A524RQ10</accession>
<feature type="chain" id="PRO_5021887563" description="Lipoprotein" evidence="1">
    <location>
        <begin position="21"/>
        <end position="123"/>
    </location>
</feature>
<keyword evidence="1" id="KW-0732">Signal</keyword>
<comment type="caution">
    <text evidence="2">The sequence shown here is derived from an EMBL/GenBank/DDBJ whole genome shotgun (WGS) entry which is preliminary data.</text>
</comment>
<feature type="signal peptide" evidence="1">
    <location>
        <begin position="1"/>
        <end position="20"/>
    </location>
</feature>
<dbReference type="AlphaFoldDB" id="A0A524RQ10"/>
<dbReference type="EMBL" id="SRMO01000034">
    <property type="protein sequence ID" value="TGG94486.1"/>
    <property type="molecule type" value="Genomic_DNA"/>
</dbReference>
<reference evidence="2 3" key="1">
    <citation type="journal article" date="2019" name="mSystems">
        <title>Life at home and on the roam: Genomic adaptions reflect the dual lifestyle of an intracellular, facultative symbiont.</title>
        <authorList>
            <person name="Burgsdorf I."/>
        </authorList>
    </citation>
    <scope>NUCLEOTIDE SEQUENCE [LARGE SCALE GENOMIC DNA]</scope>
    <source>
        <strain evidence="2">277cV</strain>
    </source>
</reference>
<sequence length="123" mass="13371">MRFPLTALLPLLLAGCAAFPWQWRQTKAPEMPTSDFRLACARLWGSATSQRQVQADQLLREAGIPPAPGAADPGPPYRTVSGALVSECPDDEACFEERDPSLPASTTPLQQAIAFCSFYLQGY</sequence>
<organism evidence="2 3">
    <name type="scientific">Aphanocapsa feldmannii 277cV</name>
    <dbReference type="NCBI Taxonomy" id="2507553"/>
    <lineage>
        <taxon>Bacteria</taxon>
        <taxon>Bacillati</taxon>
        <taxon>Cyanobacteriota</taxon>
        <taxon>Cyanophyceae</taxon>
        <taxon>Oscillatoriophycideae</taxon>
        <taxon>Chroococcales</taxon>
        <taxon>Microcystaceae</taxon>
        <taxon>Aphanocapsa</taxon>
    </lineage>
</organism>
<protein>
    <recommendedName>
        <fullName evidence="4">Lipoprotein</fullName>
    </recommendedName>
</protein>
<evidence type="ECO:0000256" key="1">
    <source>
        <dbReference type="SAM" id="SignalP"/>
    </source>
</evidence>
<evidence type="ECO:0008006" key="4">
    <source>
        <dbReference type="Google" id="ProtNLM"/>
    </source>
</evidence>
<evidence type="ECO:0000313" key="3">
    <source>
        <dbReference type="Proteomes" id="UP000317990"/>
    </source>
</evidence>
<dbReference type="Proteomes" id="UP000317990">
    <property type="component" value="Unassembled WGS sequence"/>
</dbReference>
<name>A0A524RQ10_9CHRO</name>
<evidence type="ECO:0000313" key="2">
    <source>
        <dbReference type="EMBL" id="TGG94486.1"/>
    </source>
</evidence>
<gene>
    <name evidence="2" type="ORF">ERJ67_02415</name>
</gene>
<dbReference type="PROSITE" id="PS51257">
    <property type="entry name" value="PROKAR_LIPOPROTEIN"/>
    <property type="match status" value="1"/>
</dbReference>
<proteinExistence type="predicted"/>